<dbReference type="Proteomes" id="UP001242045">
    <property type="component" value="Unassembled WGS sequence"/>
</dbReference>
<dbReference type="Pfam" id="PF03466">
    <property type="entry name" value="LysR_substrate"/>
    <property type="match status" value="1"/>
</dbReference>
<comment type="caution">
    <text evidence="6">The sequence shown here is derived from an EMBL/GenBank/DDBJ whole genome shotgun (WGS) entry which is preliminary data.</text>
</comment>
<evidence type="ECO:0000313" key="6">
    <source>
        <dbReference type="EMBL" id="MDP9894431.1"/>
    </source>
</evidence>
<evidence type="ECO:0000256" key="1">
    <source>
        <dbReference type="ARBA" id="ARBA00009437"/>
    </source>
</evidence>
<dbReference type="Gene3D" id="3.40.190.10">
    <property type="entry name" value="Periplasmic binding protein-like II"/>
    <property type="match status" value="2"/>
</dbReference>
<dbReference type="SUPFAM" id="SSF53850">
    <property type="entry name" value="Periplasmic binding protein-like II"/>
    <property type="match status" value="1"/>
</dbReference>
<dbReference type="SUPFAM" id="SSF46785">
    <property type="entry name" value="Winged helix' DNA-binding domain"/>
    <property type="match status" value="1"/>
</dbReference>
<evidence type="ECO:0000256" key="4">
    <source>
        <dbReference type="ARBA" id="ARBA00023163"/>
    </source>
</evidence>
<sequence>MDQITAMRVFARVVEAGTFTRAADSLQMPKPSVTKLVQQLETHLRVKLLQRTTRRVTVTPEGAAYYERTARVLAELADIESDLSNAQANPRGRLRVDVGSSFANMILIPQLPAFLARYPEIELEIGVSDRPVNLIGDAVDCVIRAGELSDQTLVARRIANLSFVTCAAPAYLERHGIPKTPADLGDGTHRVVGYFSSLSNRPMPLRYVQGEDRIEIHGHTAVGVNESTAHLTAMLTGIGVAQTFRVMAAPYLASGALVEILQGWAPEPYPLHVVYPTNRHLSAKLRVFVDWAVELFAPHNAHPPAR</sequence>
<name>A0AAW8D3J1_9BURK</name>
<dbReference type="InterPro" id="IPR000847">
    <property type="entry name" value="LysR_HTH_N"/>
</dbReference>
<accession>A0AAW8D3J1</accession>
<protein>
    <submittedName>
        <fullName evidence="6">DNA-binding transcriptional LysR family regulator</fullName>
    </submittedName>
</protein>
<dbReference type="GO" id="GO:0003700">
    <property type="term" value="F:DNA-binding transcription factor activity"/>
    <property type="evidence" value="ECO:0007669"/>
    <property type="project" value="InterPro"/>
</dbReference>
<comment type="similarity">
    <text evidence="1">Belongs to the LysR transcriptional regulatory family.</text>
</comment>
<dbReference type="GO" id="GO:0006351">
    <property type="term" value="P:DNA-templated transcription"/>
    <property type="evidence" value="ECO:0007669"/>
    <property type="project" value="TreeGrafter"/>
</dbReference>
<gene>
    <name evidence="6" type="ORF">J2W31_003555</name>
</gene>
<organism evidence="6 7">
    <name type="scientific">Variovorax boronicumulans</name>
    <dbReference type="NCBI Taxonomy" id="436515"/>
    <lineage>
        <taxon>Bacteria</taxon>
        <taxon>Pseudomonadati</taxon>
        <taxon>Pseudomonadota</taxon>
        <taxon>Betaproteobacteria</taxon>
        <taxon>Burkholderiales</taxon>
        <taxon>Comamonadaceae</taxon>
        <taxon>Variovorax</taxon>
    </lineage>
</organism>
<dbReference type="InterPro" id="IPR036388">
    <property type="entry name" value="WH-like_DNA-bd_sf"/>
</dbReference>
<dbReference type="InterPro" id="IPR058163">
    <property type="entry name" value="LysR-type_TF_proteobact-type"/>
</dbReference>
<dbReference type="GO" id="GO:0043565">
    <property type="term" value="F:sequence-specific DNA binding"/>
    <property type="evidence" value="ECO:0007669"/>
    <property type="project" value="TreeGrafter"/>
</dbReference>
<dbReference type="EMBL" id="JAUSRD010000008">
    <property type="protein sequence ID" value="MDP9894431.1"/>
    <property type="molecule type" value="Genomic_DNA"/>
</dbReference>
<feature type="domain" description="HTH lysR-type" evidence="5">
    <location>
        <begin position="1"/>
        <end position="59"/>
    </location>
</feature>
<keyword evidence="4" id="KW-0804">Transcription</keyword>
<dbReference type="PROSITE" id="PS50931">
    <property type="entry name" value="HTH_LYSR"/>
    <property type="match status" value="1"/>
</dbReference>
<proteinExistence type="inferred from homology"/>
<evidence type="ECO:0000313" key="7">
    <source>
        <dbReference type="Proteomes" id="UP001242045"/>
    </source>
</evidence>
<keyword evidence="2" id="KW-0805">Transcription regulation</keyword>
<dbReference type="PANTHER" id="PTHR30537">
    <property type="entry name" value="HTH-TYPE TRANSCRIPTIONAL REGULATOR"/>
    <property type="match status" value="1"/>
</dbReference>
<dbReference type="RefSeq" id="WP_306877232.1">
    <property type="nucleotide sequence ID" value="NZ_JAUSRD010000008.1"/>
</dbReference>
<dbReference type="AlphaFoldDB" id="A0AAW8D3J1"/>
<dbReference type="PANTHER" id="PTHR30537:SF17">
    <property type="entry name" value="LYSR-FAMILY REGULATORY PROTEIN"/>
    <property type="match status" value="1"/>
</dbReference>
<evidence type="ECO:0000259" key="5">
    <source>
        <dbReference type="PROSITE" id="PS50931"/>
    </source>
</evidence>
<evidence type="ECO:0000256" key="2">
    <source>
        <dbReference type="ARBA" id="ARBA00023015"/>
    </source>
</evidence>
<reference evidence="6" key="1">
    <citation type="submission" date="2023-07" db="EMBL/GenBank/DDBJ databases">
        <title>Sorghum-associated microbial communities from plants grown in Nebraska, USA.</title>
        <authorList>
            <person name="Schachtman D."/>
        </authorList>
    </citation>
    <scope>NUCLEOTIDE SEQUENCE</scope>
    <source>
        <strain evidence="6">DS3754</strain>
    </source>
</reference>
<dbReference type="Pfam" id="PF00126">
    <property type="entry name" value="HTH_1"/>
    <property type="match status" value="1"/>
</dbReference>
<dbReference type="FunFam" id="1.10.10.10:FF:000001">
    <property type="entry name" value="LysR family transcriptional regulator"/>
    <property type="match status" value="1"/>
</dbReference>
<keyword evidence="3 6" id="KW-0238">DNA-binding</keyword>
<dbReference type="InterPro" id="IPR036390">
    <property type="entry name" value="WH_DNA-bd_sf"/>
</dbReference>
<dbReference type="Gene3D" id="1.10.10.10">
    <property type="entry name" value="Winged helix-like DNA-binding domain superfamily/Winged helix DNA-binding domain"/>
    <property type="match status" value="1"/>
</dbReference>
<evidence type="ECO:0000256" key="3">
    <source>
        <dbReference type="ARBA" id="ARBA00023125"/>
    </source>
</evidence>
<dbReference type="CDD" id="cd08472">
    <property type="entry name" value="PBP2_CrgA_like_3"/>
    <property type="match status" value="1"/>
</dbReference>
<dbReference type="InterPro" id="IPR005119">
    <property type="entry name" value="LysR_subst-bd"/>
</dbReference>